<dbReference type="EMBL" id="KQ459589">
    <property type="protein sequence ID" value="KPI97718.1"/>
    <property type="molecule type" value="Genomic_DNA"/>
</dbReference>
<dbReference type="AlphaFoldDB" id="A0A194PXH1"/>
<evidence type="ECO:0000313" key="1">
    <source>
        <dbReference type="EMBL" id="KPI97718.1"/>
    </source>
</evidence>
<gene>
    <name evidence="1" type="ORF">RR46_07465</name>
</gene>
<accession>A0A194PXH1</accession>
<keyword evidence="2" id="KW-1185">Reference proteome</keyword>
<sequence>MEVYSDMTLRRENGKPIVIKGSEYKSKKIKNGRNKGLLRYKVDFQSMQLDDEEIDNLYDVDDY</sequence>
<name>A0A194PXH1_PAPXU</name>
<organism evidence="1 2">
    <name type="scientific">Papilio xuthus</name>
    <name type="common">Asian swallowtail butterfly</name>
    <dbReference type="NCBI Taxonomy" id="66420"/>
    <lineage>
        <taxon>Eukaryota</taxon>
        <taxon>Metazoa</taxon>
        <taxon>Ecdysozoa</taxon>
        <taxon>Arthropoda</taxon>
        <taxon>Hexapoda</taxon>
        <taxon>Insecta</taxon>
        <taxon>Pterygota</taxon>
        <taxon>Neoptera</taxon>
        <taxon>Endopterygota</taxon>
        <taxon>Lepidoptera</taxon>
        <taxon>Glossata</taxon>
        <taxon>Ditrysia</taxon>
        <taxon>Papilionoidea</taxon>
        <taxon>Papilionidae</taxon>
        <taxon>Papilioninae</taxon>
        <taxon>Papilio</taxon>
    </lineage>
</organism>
<protein>
    <submittedName>
        <fullName evidence="1">Uncharacterized protein</fullName>
    </submittedName>
</protein>
<dbReference type="Proteomes" id="UP000053268">
    <property type="component" value="Unassembled WGS sequence"/>
</dbReference>
<reference evidence="1 2" key="1">
    <citation type="journal article" date="2015" name="Nat. Commun.">
        <title>Outbred genome sequencing and CRISPR/Cas9 gene editing in butterflies.</title>
        <authorList>
            <person name="Li X."/>
            <person name="Fan D."/>
            <person name="Zhang W."/>
            <person name="Liu G."/>
            <person name="Zhang L."/>
            <person name="Zhao L."/>
            <person name="Fang X."/>
            <person name="Chen L."/>
            <person name="Dong Y."/>
            <person name="Chen Y."/>
            <person name="Ding Y."/>
            <person name="Zhao R."/>
            <person name="Feng M."/>
            <person name="Zhu Y."/>
            <person name="Feng Y."/>
            <person name="Jiang X."/>
            <person name="Zhu D."/>
            <person name="Xiang H."/>
            <person name="Feng X."/>
            <person name="Li S."/>
            <person name="Wang J."/>
            <person name="Zhang G."/>
            <person name="Kronforst M.R."/>
            <person name="Wang W."/>
        </authorList>
    </citation>
    <scope>NUCLEOTIDE SEQUENCE [LARGE SCALE GENOMIC DNA]</scope>
    <source>
        <strain evidence="1">Ya'a_city_454_Px</strain>
        <tissue evidence="1">Whole body</tissue>
    </source>
</reference>
<proteinExistence type="predicted"/>
<evidence type="ECO:0000313" key="2">
    <source>
        <dbReference type="Proteomes" id="UP000053268"/>
    </source>
</evidence>